<dbReference type="SUPFAM" id="SSF55804">
    <property type="entry name" value="Phoshotransferase/anion transport protein"/>
    <property type="match status" value="1"/>
</dbReference>
<keyword evidence="2" id="KW-0805">Transcription regulation</keyword>
<dbReference type="PROSITE" id="PS51094">
    <property type="entry name" value="PTS_EIIA_TYPE_2"/>
    <property type="match status" value="1"/>
</dbReference>
<name>A0ABT2RXU9_9FIRM</name>
<protein>
    <submittedName>
        <fullName evidence="7">PTS sugar transporter subunit IIA</fullName>
    </submittedName>
</protein>
<keyword evidence="8" id="KW-1185">Reference proteome</keyword>
<feature type="domain" description="PTS EIIA type-2" evidence="5">
    <location>
        <begin position="497"/>
        <end position="635"/>
    </location>
</feature>
<dbReference type="InterPro" id="IPR016152">
    <property type="entry name" value="PTrfase/Anion_transptr"/>
</dbReference>
<dbReference type="InterPro" id="IPR007737">
    <property type="entry name" value="Mga_HTH"/>
</dbReference>
<keyword evidence="7" id="KW-0813">Transport</keyword>
<dbReference type="PANTHER" id="PTHR30185:SF12">
    <property type="entry name" value="TRANSCRIPTIONAL REGULATOR MANR"/>
    <property type="match status" value="1"/>
</dbReference>
<evidence type="ECO:0000313" key="8">
    <source>
        <dbReference type="Proteomes" id="UP001652461"/>
    </source>
</evidence>
<dbReference type="InterPro" id="IPR036634">
    <property type="entry name" value="PRD_sf"/>
</dbReference>
<evidence type="ECO:0000256" key="2">
    <source>
        <dbReference type="ARBA" id="ARBA00023015"/>
    </source>
</evidence>
<dbReference type="Gene3D" id="1.10.1790.10">
    <property type="entry name" value="PRD domain"/>
    <property type="match status" value="1"/>
</dbReference>
<evidence type="ECO:0000313" key="7">
    <source>
        <dbReference type="EMBL" id="MCU6697154.1"/>
    </source>
</evidence>
<dbReference type="PANTHER" id="PTHR30185">
    <property type="entry name" value="CRYPTIC BETA-GLUCOSIDE BGL OPERON ANTITERMINATOR"/>
    <property type="match status" value="1"/>
</dbReference>
<dbReference type="Gene3D" id="3.40.930.10">
    <property type="entry name" value="Mannitol-specific EII, Chain A"/>
    <property type="match status" value="1"/>
</dbReference>
<dbReference type="Pfam" id="PF00874">
    <property type="entry name" value="PRD"/>
    <property type="match status" value="1"/>
</dbReference>
<dbReference type="Gene3D" id="1.10.10.10">
    <property type="entry name" value="Winged helix-like DNA-binding domain superfamily/Winged helix DNA-binding domain"/>
    <property type="match status" value="2"/>
</dbReference>
<dbReference type="RefSeq" id="WP_158363611.1">
    <property type="nucleotide sequence ID" value="NZ_JAOQKC010000011.1"/>
</dbReference>
<dbReference type="Pfam" id="PF05043">
    <property type="entry name" value="Mga"/>
    <property type="match status" value="1"/>
</dbReference>
<dbReference type="InterPro" id="IPR002178">
    <property type="entry name" value="PTS_EIIA_type-2_dom"/>
</dbReference>
<evidence type="ECO:0000256" key="1">
    <source>
        <dbReference type="ARBA" id="ARBA00022737"/>
    </source>
</evidence>
<dbReference type="Proteomes" id="UP001652461">
    <property type="component" value="Unassembled WGS sequence"/>
</dbReference>
<evidence type="ECO:0000259" key="6">
    <source>
        <dbReference type="PROSITE" id="PS51372"/>
    </source>
</evidence>
<accession>A0ABT2RXU9</accession>
<dbReference type="Pfam" id="PF00359">
    <property type="entry name" value="PTS_EIIA_2"/>
    <property type="match status" value="1"/>
</dbReference>
<evidence type="ECO:0000256" key="3">
    <source>
        <dbReference type="ARBA" id="ARBA00023159"/>
    </source>
</evidence>
<keyword evidence="4" id="KW-0804">Transcription</keyword>
<keyword evidence="3" id="KW-0010">Activator</keyword>
<comment type="caution">
    <text evidence="7">The sequence shown here is derived from an EMBL/GenBank/DDBJ whole genome shotgun (WGS) entry which is preliminary data.</text>
</comment>
<dbReference type="SUPFAM" id="SSF63520">
    <property type="entry name" value="PTS-regulatory domain, PRD"/>
    <property type="match status" value="1"/>
</dbReference>
<evidence type="ECO:0000256" key="4">
    <source>
        <dbReference type="ARBA" id="ARBA00023163"/>
    </source>
</evidence>
<dbReference type="InterPro" id="IPR036388">
    <property type="entry name" value="WH-like_DNA-bd_sf"/>
</dbReference>
<dbReference type="InterPro" id="IPR050661">
    <property type="entry name" value="BglG_antiterminators"/>
</dbReference>
<organism evidence="7 8">
    <name type="scientific">Laedolimicola ammoniilytica</name>
    <dbReference type="NCBI Taxonomy" id="2981771"/>
    <lineage>
        <taxon>Bacteria</taxon>
        <taxon>Bacillati</taxon>
        <taxon>Bacillota</taxon>
        <taxon>Clostridia</taxon>
        <taxon>Lachnospirales</taxon>
        <taxon>Lachnospiraceae</taxon>
        <taxon>Laedolimicola</taxon>
    </lineage>
</organism>
<dbReference type="EMBL" id="JAOQKC010000011">
    <property type="protein sequence ID" value="MCU6697154.1"/>
    <property type="molecule type" value="Genomic_DNA"/>
</dbReference>
<keyword evidence="7" id="KW-0762">Sugar transport</keyword>
<reference evidence="7 8" key="1">
    <citation type="journal article" date="2021" name="ISME Commun">
        <title>Automated analysis of genomic sequences facilitates high-throughput and comprehensive description of bacteria.</title>
        <authorList>
            <person name="Hitch T.C.A."/>
        </authorList>
    </citation>
    <scope>NUCLEOTIDE SEQUENCE [LARGE SCALE GENOMIC DNA]</scope>
    <source>
        <strain evidence="7 8">Sanger_04</strain>
    </source>
</reference>
<keyword evidence="1" id="KW-0677">Repeat</keyword>
<dbReference type="InterPro" id="IPR011608">
    <property type="entry name" value="PRD"/>
</dbReference>
<proteinExistence type="predicted"/>
<dbReference type="PROSITE" id="PS51372">
    <property type="entry name" value="PRD_2"/>
    <property type="match status" value="1"/>
</dbReference>
<evidence type="ECO:0000259" key="5">
    <source>
        <dbReference type="PROSITE" id="PS51094"/>
    </source>
</evidence>
<feature type="domain" description="PRD" evidence="6">
    <location>
        <begin position="288"/>
        <end position="394"/>
    </location>
</feature>
<sequence>MKKKQTELLRYLSGQSHPIKSTELANALQISSRSVKNYVSDINFLYNKKIILSSRQGYQLNHQLSYHLLLDENEEKLPQTGEERAFYIIKSLILGHTPQLDLFDLCDYLCISYSTLKTVITKMNKSFSAYHVSFICKNDCLKIIGSEKDKRRLISYIISEESQNRFIDMQQLEECFRESIPVRELRDIILSLFRKHNYYLNDFAALNLLLQLCIIIDRNINGNVLNHMETNLPEITKAESLLVQELLEQLEIRFPIHLNASEQQEIYMLFKVNANSSVPTSREDLKKYVTDKLLTLTDYYVEQVNNHYLVNLSDERFTTAFTLHLENLLLRAQTGNYTKNPMAESIKLNNPLIYDIAIYIGLDLMERFHILIPEDEIAFLAIHIGAELERQNTTRSKIRTALLCPDYRTLSNELLNKLLLNFGNWLDIICSVCDEAELKEQSFSLLLTTIPLKKAWECDVILLSPFNLNAQYDIIYEAITKKQDHDKNERLKKNFHTFFEADLFETNAEFSHRDDILHCLCQKLLQKDYVNQDFENNVMKRETAATTAFGNVAIPHSADMDAVKTSIAVAISRKGFQWGSNTVHIVFLLAINKADKQAFRDLYESLISLFTDATMIQEIRSCENFSDFEHLIYSHIGISE</sequence>
<gene>
    <name evidence="7" type="ORF">OCV63_09610</name>
</gene>